<dbReference type="Proteomes" id="UP000093104">
    <property type="component" value="Unassembled WGS sequence"/>
</dbReference>
<organism evidence="3 4">
    <name type="scientific">Pseudomonas syringae</name>
    <dbReference type="NCBI Taxonomy" id="317"/>
    <lineage>
        <taxon>Bacteria</taxon>
        <taxon>Pseudomonadati</taxon>
        <taxon>Pseudomonadota</taxon>
        <taxon>Gammaproteobacteria</taxon>
        <taxon>Pseudomonadales</taxon>
        <taxon>Pseudomonadaceae</taxon>
        <taxon>Pseudomonas</taxon>
    </lineage>
</organism>
<evidence type="ECO:0000256" key="2">
    <source>
        <dbReference type="SAM" id="SignalP"/>
    </source>
</evidence>
<dbReference type="PATRIC" id="fig|317.243.peg.1431"/>
<evidence type="ECO:0008006" key="5">
    <source>
        <dbReference type="Google" id="ProtNLM"/>
    </source>
</evidence>
<dbReference type="SUPFAM" id="SSF111364">
    <property type="entry name" value="Tsx-like channel"/>
    <property type="match status" value="1"/>
</dbReference>
<evidence type="ECO:0000313" key="3">
    <source>
        <dbReference type="EMBL" id="OCR22049.1"/>
    </source>
</evidence>
<feature type="signal peptide" evidence="2">
    <location>
        <begin position="1"/>
        <end position="31"/>
    </location>
</feature>
<dbReference type="Pfam" id="PF03502">
    <property type="entry name" value="Channel_Tsx"/>
    <property type="match status" value="1"/>
</dbReference>
<feature type="chain" id="PRO_5008891898" description="Nucleoside-specific outer membrane channel protein Tsx" evidence="2">
    <location>
        <begin position="32"/>
        <end position="263"/>
    </location>
</feature>
<protein>
    <recommendedName>
        <fullName evidence="5">Nucleoside-specific outer membrane channel protein Tsx</fullName>
    </recommendedName>
</protein>
<dbReference type="AlphaFoldDB" id="A0A1C7YXU0"/>
<accession>A0A1C7YXU0</accession>
<dbReference type="GO" id="GO:0009279">
    <property type="term" value="C:cell outer membrane"/>
    <property type="evidence" value="ECO:0007669"/>
    <property type="project" value="InterPro"/>
</dbReference>
<dbReference type="EMBL" id="LGSI01000071">
    <property type="protein sequence ID" value="OCR22049.1"/>
    <property type="molecule type" value="Genomic_DNA"/>
</dbReference>
<sequence length="263" mass="30129">MGEPMNNMIRARKAAMAMACTALASSYQAQAGDFVNFQMFDASLYAQAGNEIDPEKTISPIFEAFGDYSIGDMYVYSIWQNAMEPNQQGTSSTYYYKFVPRLSFGKILGKDLSFGPLKDISFAQWISRTKGYHHEYMPGLGLDWDVPGFSWLRTMYYFEHNEQQGWNDRRIHIDYGYPFSTRYGDFRVVGTFDHTFGGRGQAKVTDFKPELHYDLGKAFGQAPGHLWTGIVLNPIKNKYKIEDSDDFPTNQVSYGALIRYSFF</sequence>
<dbReference type="OrthoDB" id="104801at2"/>
<dbReference type="Gene3D" id="2.40.230.20">
    <property type="entry name" value="Nucleoside-specific channel-forming protein, Tsx-like"/>
    <property type="match status" value="1"/>
</dbReference>
<reference evidence="3 4" key="1">
    <citation type="submission" date="2015-07" db="EMBL/GenBank/DDBJ databases">
        <title>Draft genome sequence of a diazotrophic, plant growth-promoting rhizobacterium of the Pseudomonas syringae complex.</title>
        <authorList>
            <person name="Patten C.L."/>
            <person name="Jeong H."/>
        </authorList>
    </citation>
    <scope>NUCLEOTIDE SEQUENCE [LARGE SCALE GENOMIC DNA]</scope>
    <source>
        <strain evidence="3 4">GR12-2</strain>
    </source>
</reference>
<comment type="caution">
    <text evidence="3">The sequence shown here is derived from an EMBL/GenBank/DDBJ whole genome shotgun (WGS) entry which is preliminary data.</text>
</comment>
<name>A0A1C7YXU0_PSESX</name>
<comment type="similarity">
    <text evidence="1">Belongs to the nucleoside-specific channel-forming outer membrane porin (Tsx) (TC 1.B.10) family.</text>
</comment>
<gene>
    <name evidence="3" type="ORF">AFK24_26775</name>
</gene>
<proteinExistence type="inferred from homology"/>
<evidence type="ECO:0000256" key="1">
    <source>
        <dbReference type="ARBA" id="ARBA00008728"/>
    </source>
</evidence>
<keyword evidence="2" id="KW-0732">Signal</keyword>
<dbReference type="InterPro" id="IPR036777">
    <property type="entry name" value="Channel_Tsx-like_sf"/>
</dbReference>
<evidence type="ECO:0000313" key="4">
    <source>
        <dbReference type="Proteomes" id="UP000093104"/>
    </source>
</evidence>
<dbReference type="InterPro" id="IPR018013">
    <property type="entry name" value="Channel_Tsx-like"/>
</dbReference>